<evidence type="ECO:0000256" key="2">
    <source>
        <dbReference type="SAM" id="MobiDB-lite"/>
    </source>
</evidence>
<protein>
    <submittedName>
        <fullName evidence="3">General transcription factor 3C polypeptide 3 transcription factor C subunit 4</fullName>
    </submittedName>
</protein>
<feature type="compositionally biased region" description="Acidic residues" evidence="2">
    <location>
        <begin position="529"/>
        <end position="538"/>
    </location>
</feature>
<dbReference type="SMART" id="SM00028">
    <property type="entry name" value="TPR"/>
    <property type="match status" value="8"/>
</dbReference>
<gene>
    <name evidence="3" type="primary">MPUL0G01470</name>
    <name evidence="3" type="ORF">METSCH_G01470</name>
</gene>
<dbReference type="InterPro" id="IPR011990">
    <property type="entry name" value="TPR-like_helical_dom_sf"/>
</dbReference>
<dbReference type="PANTHER" id="PTHR23082:SF0">
    <property type="entry name" value="GENERAL TRANSCRIPTION FACTOR 3C POLYPEPTIDE 3"/>
    <property type="match status" value="1"/>
</dbReference>
<reference evidence="4" key="1">
    <citation type="submission" date="2019-03" db="EMBL/GenBank/DDBJ databases">
        <title>Snf2 controls pulcherriminic acid biosynthesis and connects pigmentation and antifungal activity of the yeast Metschnikowia pulcherrima.</title>
        <authorList>
            <person name="Gore-Lloyd D."/>
            <person name="Sumann I."/>
            <person name="Brachmann A.O."/>
            <person name="Schneeberger K."/>
            <person name="Ortiz-Merino R.A."/>
            <person name="Moreno-Beltran M."/>
            <person name="Schlaefli M."/>
            <person name="Kirner P."/>
            <person name="Santos Kron A."/>
            <person name="Wolfe K.H."/>
            <person name="Piel J."/>
            <person name="Ahrens C.H."/>
            <person name="Henk D."/>
            <person name="Freimoser F.M."/>
        </authorList>
    </citation>
    <scope>NUCLEOTIDE SEQUENCE [LARGE SCALE GENOMIC DNA]</scope>
    <source>
        <strain evidence="4">APC 1.2</strain>
    </source>
</reference>
<organism evidence="3 4">
    <name type="scientific">Metschnikowia aff. pulcherrima</name>
    <dbReference type="NCBI Taxonomy" id="2163413"/>
    <lineage>
        <taxon>Eukaryota</taxon>
        <taxon>Fungi</taxon>
        <taxon>Dikarya</taxon>
        <taxon>Ascomycota</taxon>
        <taxon>Saccharomycotina</taxon>
        <taxon>Pichiomycetes</taxon>
        <taxon>Metschnikowiaceae</taxon>
        <taxon>Metschnikowia</taxon>
    </lineage>
</organism>
<proteinExistence type="predicted"/>
<evidence type="ECO:0000313" key="4">
    <source>
        <dbReference type="Proteomes" id="UP000292447"/>
    </source>
</evidence>
<accession>A0A4P6XY96</accession>
<dbReference type="Gene3D" id="1.25.40.10">
    <property type="entry name" value="Tetratricopeptide repeat domain"/>
    <property type="match status" value="2"/>
</dbReference>
<dbReference type="EMBL" id="CP034462">
    <property type="protein sequence ID" value="QBM91104.1"/>
    <property type="molecule type" value="Genomic_DNA"/>
</dbReference>
<dbReference type="PROSITE" id="PS50005">
    <property type="entry name" value="TPR"/>
    <property type="match status" value="1"/>
</dbReference>
<keyword evidence="4" id="KW-1185">Reference proteome</keyword>
<feature type="repeat" description="TPR" evidence="1">
    <location>
        <begin position="261"/>
        <end position="294"/>
    </location>
</feature>
<dbReference type="AlphaFoldDB" id="A0A4P6XY96"/>
<sequence length="976" mass="112415">MASAVYDDDYSSGFSDEDEYIPGSDIEIDPSLANGTHYSADPEAYQKPAPRSAPDWEDENFPSPIPWTDDEGSEEGDDDLNDGYSLKDNIKAAAGFKVRKKPMSAQGFKRRAMRNTSKSNDPEVRDNMAKANEAFVRGDLSEAWKHYSEVIKLDSRNFNAYKTLGEICQIRGNMNKCCFFWLIAAECGEADGEFWGLVADMSVDLGHIDQAIHCYNHAIAKTKGTPLSYITERALLYKEKKHYVRALEGFQRLHAAYPSDASVVRNLASVYVEQKRYNDAVNLYMRVLDSNMHPQPNREFPSFGWTELNITCELLESQESWTAGIKLIKVVSRWKQGREDEIWWDEQDDIEFDARARLAYLQVKKPASCDLLMRRDFSLPIDIRCKLGMFRLQMDQRDEAVAQFNHLFEQDDKGDMLDLFLDAGSGLEAKGYHAEAVSFLKFLFENDNNIELDILLGKCLVEVENYKDAKVVLMSTLKKDPDNIDVKLILIEALYHTEEMDLATQLMEDVSKNQIFKPSDKNLKPSEANDQEDDVENSEDNVALIKNSSYYKKIKKNELDENDRIKIEEDATKIVKGKFNRMTRLQEAIDQGHDAAVTAWLKLASQLIEMFCEVRSFFPKSQKTVFKGIAIYKRKKTLALNEKLHRIRDLFEGYADTETSRIIMTSKTAFRGLDYDTWLWIFVQYAYLLNHFKDDLKEAVETIELAMNVSVFKHDKTRSLLLRLVRLAFGISQGDYISAVSNNVRYFLISGQFSARVYDFFMCCFASGSSAWSLFSNYNHQKFFLRQVKAYDSMLFSGPVAGASLLTIDTKDFKAVREHPKLLFIYACLLGSNRTYSSPIVYLTRAYRQYYNDPTICFSLGLAHIHRSMQRNSDNRQIQLLQGVSYMMEYRTARLRNATVYERQEIEYNFGRMFQMIGLPTLAVKHYERVLTYHDELMNDSTYDLLMEAAYNLSLIFTISGNSELAKDITNRYLTI</sequence>
<dbReference type="Proteomes" id="UP000292447">
    <property type="component" value="Chromosome VII"/>
</dbReference>
<feature type="region of interest" description="Disordered" evidence="2">
    <location>
        <begin position="1"/>
        <end position="81"/>
    </location>
</feature>
<dbReference type="InterPro" id="IPR039340">
    <property type="entry name" value="Tfc4/TFIIIC-102/Sfc4"/>
</dbReference>
<feature type="compositionally biased region" description="Acidic residues" evidence="2">
    <location>
        <begin position="1"/>
        <end position="20"/>
    </location>
</feature>
<name>A0A4P6XY96_9ASCO</name>
<feature type="compositionally biased region" description="Acidic residues" evidence="2">
    <location>
        <begin position="68"/>
        <end position="81"/>
    </location>
</feature>
<dbReference type="PANTHER" id="PTHR23082">
    <property type="entry name" value="TRANSCRIPTION INITIATION FACTOR IIIC TFIIIC , POLYPEPTIDE 3-RELATED"/>
    <property type="match status" value="1"/>
</dbReference>
<dbReference type="GO" id="GO:0000127">
    <property type="term" value="C:transcription factor TFIIIC complex"/>
    <property type="evidence" value="ECO:0007669"/>
    <property type="project" value="TreeGrafter"/>
</dbReference>
<dbReference type="SUPFAM" id="SSF48452">
    <property type="entry name" value="TPR-like"/>
    <property type="match status" value="2"/>
</dbReference>
<feature type="region of interest" description="Disordered" evidence="2">
    <location>
        <begin position="517"/>
        <end position="538"/>
    </location>
</feature>
<dbReference type="GO" id="GO:0006383">
    <property type="term" value="P:transcription by RNA polymerase III"/>
    <property type="evidence" value="ECO:0007669"/>
    <property type="project" value="InterPro"/>
</dbReference>
<dbReference type="InterPro" id="IPR019734">
    <property type="entry name" value="TPR_rpt"/>
</dbReference>
<keyword evidence="1" id="KW-0802">TPR repeat</keyword>
<dbReference type="STRING" id="2163413.A0A4P6XY96"/>
<evidence type="ECO:0000313" key="3">
    <source>
        <dbReference type="EMBL" id="QBM91104.1"/>
    </source>
</evidence>
<evidence type="ECO:0000256" key="1">
    <source>
        <dbReference type="PROSITE-ProRule" id="PRU00339"/>
    </source>
</evidence>